<evidence type="ECO:0000313" key="2">
    <source>
        <dbReference type="EMBL" id="NEV01325.1"/>
    </source>
</evidence>
<feature type="region of interest" description="Disordered" evidence="1">
    <location>
        <begin position="54"/>
        <end position="73"/>
    </location>
</feature>
<proteinExistence type="predicted"/>
<organism evidence="2 3">
    <name type="scientific">Bradyrhizobium uaiense</name>
    <dbReference type="NCBI Taxonomy" id="2594946"/>
    <lineage>
        <taxon>Bacteria</taxon>
        <taxon>Pseudomonadati</taxon>
        <taxon>Pseudomonadota</taxon>
        <taxon>Alphaproteobacteria</taxon>
        <taxon>Hyphomicrobiales</taxon>
        <taxon>Nitrobacteraceae</taxon>
        <taxon>Bradyrhizobium</taxon>
    </lineage>
</organism>
<dbReference type="EMBL" id="VKHP01000232">
    <property type="protein sequence ID" value="NEV01325.1"/>
    <property type="molecule type" value="Genomic_DNA"/>
</dbReference>
<sequence length="124" mass="14245">MNALIEKPLMLNAIDVSHFDAAFKIDGVVRHTHRRQRYWLSGLNVHHRSVDVRYNQKKSSSQREEIAAVKRTHPRPEIETAAKGAIDQHGSLRRAARRRDRPLRDRGGIIFPTETPSAPMHPRS</sequence>
<keyword evidence="3" id="KW-1185">Reference proteome</keyword>
<reference evidence="2 3" key="1">
    <citation type="journal article" date="2020" name="Arch. Microbiol.">
        <title>Bradyrhizobium uaiense sp. nov., a new highly efficient cowpea symbiont.</title>
        <authorList>
            <person name="Cabral Michel D."/>
            <person name="Azarias Guimaraes A."/>
            <person name="Martins da Costa E."/>
            <person name="Soares de Carvalho T."/>
            <person name="Balsanelli E."/>
            <person name="Willems A."/>
            <person name="Maltempi de Souza E."/>
            <person name="de Souza Moreira F.M."/>
        </authorList>
    </citation>
    <scope>NUCLEOTIDE SEQUENCE [LARGE SCALE GENOMIC DNA]</scope>
    <source>
        <strain evidence="2 3">UFLA 03-164</strain>
    </source>
</reference>
<evidence type="ECO:0000256" key="1">
    <source>
        <dbReference type="SAM" id="MobiDB-lite"/>
    </source>
</evidence>
<evidence type="ECO:0000313" key="3">
    <source>
        <dbReference type="Proteomes" id="UP000468531"/>
    </source>
</evidence>
<dbReference type="AlphaFoldDB" id="A0A6P1BSV3"/>
<protein>
    <submittedName>
        <fullName evidence="2">Uncharacterized protein</fullName>
    </submittedName>
</protein>
<name>A0A6P1BSV3_9BRAD</name>
<feature type="compositionally biased region" description="Basic residues" evidence="1">
    <location>
        <begin position="91"/>
        <end position="101"/>
    </location>
</feature>
<dbReference type="Proteomes" id="UP000468531">
    <property type="component" value="Unassembled WGS sequence"/>
</dbReference>
<feature type="compositionally biased region" description="Basic and acidic residues" evidence="1">
    <location>
        <begin position="61"/>
        <end position="73"/>
    </location>
</feature>
<comment type="caution">
    <text evidence="2">The sequence shown here is derived from an EMBL/GenBank/DDBJ whole genome shotgun (WGS) entry which is preliminary data.</text>
</comment>
<accession>A0A6P1BSV3</accession>
<gene>
    <name evidence="2" type="ORF">FNJ47_37420</name>
</gene>
<dbReference type="RefSeq" id="WP_163160834.1">
    <property type="nucleotide sequence ID" value="NZ_VKHP01000232.1"/>
</dbReference>
<feature type="region of interest" description="Disordered" evidence="1">
    <location>
        <begin position="87"/>
        <end position="124"/>
    </location>
</feature>